<reference evidence="1" key="2">
    <citation type="journal article" date="2015" name="Data Brief">
        <title>Shoot transcriptome of the giant reed, Arundo donax.</title>
        <authorList>
            <person name="Barrero R.A."/>
            <person name="Guerrero F.D."/>
            <person name="Moolhuijzen P."/>
            <person name="Goolsby J.A."/>
            <person name="Tidwell J."/>
            <person name="Bellgard S.E."/>
            <person name="Bellgard M.I."/>
        </authorList>
    </citation>
    <scope>NUCLEOTIDE SEQUENCE</scope>
    <source>
        <tissue evidence="1">Shoot tissue taken approximately 20 cm above the soil surface</tissue>
    </source>
</reference>
<name>A0A0A9AII0_ARUDO</name>
<organism evidence="1">
    <name type="scientific">Arundo donax</name>
    <name type="common">Giant reed</name>
    <name type="synonym">Donax arundinaceus</name>
    <dbReference type="NCBI Taxonomy" id="35708"/>
    <lineage>
        <taxon>Eukaryota</taxon>
        <taxon>Viridiplantae</taxon>
        <taxon>Streptophyta</taxon>
        <taxon>Embryophyta</taxon>
        <taxon>Tracheophyta</taxon>
        <taxon>Spermatophyta</taxon>
        <taxon>Magnoliopsida</taxon>
        <taxon>Liliopsida</taxon>
        <taxon>Poales</taxon>
        <taxon>Poaceae</taxon>
        <taxon>PACMAD clade</taxon>
        <taxon>Arundinoideae</taxon>
        <taxon>Arundineae</taxon>
        <taxon>Arundo</taxon>
    </lineage>
</organism>
<accession>A0A0A9AII0</accession>
<sequence length="8" mass="911">MAGFHHLV</sequence>
<evidence type="ECO:0000313" key="1">
    <source>
        <dbReference type="EMBL" id="JAD50966.1"/>
    </source>
</evidence>
<protein>
    <submittedName>
        <fullName evidence="1">Uncharacterized protein</fullName>
    </submittedName>
</protein>
<dbReference type="EMBL" id="GBRH01246929">
    <property type="protein sequence ID" value="JAD50966.1"/>
    <property type="molecule type" value="Transcribed_RNA"/>
</dbReference>
<proteinExistence type="predicted"/>
<reference evidence="1" key="1">
    <citation type="submission" date="2014-09" db="EMBL/GenBank/DDBJ databases">
        <authorList>
            <person name="Magalhaes I.L.F."/>
            <person name="Oliveira U."/>
            <person name="Santos F.R."/>
            <person name="Vidigal T.H.D.A."/>
            <person name="Brescovit A.D."/>
            <person name="Santos A.J."/>
        </authorList>
    </citation>
    <scope>NUCLEOTIDE SEQUENCE</scope>
    <source>
        <tissue evidence="1">Shoot tissue taken approximately 20 cm above the soil surface</tissue>
    </source>
</reference>